<feature type="compositionally biased region" description="Basic and acidic residues" evidence="1">
    <location>
        <begin position="23"/>
        <end position="34"/>
    </location>
</feature>
<feature type="signal peptide" evidence="2">
    <location>
        <begin position="1"/>
        <end position="18"/>
    </location>
</feature>
<dbReference type="OMA" id="KSQAAYK"/>
<dbReference type="STRING" id="31234.E3M7P4"/>
<dbReference type="FunCoup" id="E3M7P4">
    <property type="interactions" value="157"/>
</dbReference>
<evidence type="ECO:0000256" key="1">
    <source>
        <dbReference type="SAM" id="MobiDB-lite"/>
    </source>
</evidence>
<name>E3M7P4_CAERE</name>
<feature type="domain" description="SXP/RAL-2 family protein Ani s 5-like cation-binding" evidence="3">
    <location>
        <begin position="53"/>
        <end position="166"/>
    </location>
</feature>
<evidence type="ECO:0000256" key="2">
    <source>
        <dbReference type="SAM" id="SignalP"/>
    </source>
</evidence>
<organism evidence="5">
    <name type="scientific">Caenorhabditis remanei</name>
    <name type="common">Caenorhabditis vulgaris</name>
    <dbReference type="NCBI Taxonomy" id="31234"/>
    <lineage>
        <taxon>Eukaryota</taxon>
        <taxon>Metazoa</taxon>
        <taxon>Ecdysozoa</taxon>
        <taxon>Nematoda</taxon>
        <taxon>Chromadorea</taxon>
        <taxon>Rhabditida</taxon>
        <taxon>Rhabditina</taxon>
        <taxon>Rhabditomorpha</taxon>
        <taxon>Rhabditoidea</taxon>
        <taxon>Rhabditidae</taxon>
        <taxon>Peloderinae</taxon>
        <taxon>Caenorhabditis</taxon>
    </lineage>
</organism>
<dbReference type="PANTHER" id="PTHR21593:SF4">
    <property type="entry name" value="SXP_RAL-2 FAMILY PROTEIN ANI S 5-LIKE CATION-BINDING DOMAIN-CONTAINING PROTEIN"/>
    <property type="match status" value="1"/>
</dbReference>
<dbReference type="OrthoDB" id="5873473at2759"/>
<feature type="region of interest" description="Disordered" evidence="1">
    <location>
        <begin position="167"/>
        <end position="223"/>
    </location>
</feature>
<feature type="region of interest" description="Disordered" evidence="1">
    <location>
        <begin position="23"/>
        <end position="43"/>
    </location>
</feature>
<keyword evidence="2" id="KW-0732">Signal</keyword>
<keyword evidence="5" id="KW-1185">Reference proteome</keyword>
<sequence length="223" mass="23497">MARNLIFITIALIAVVVAGPGERGQKGPGGDHKRGGPGGHHFLPPFFGNVSDEGKKEIGAVFKNEALTLAQVDTQIAALAEKYGVAKDKVKSQAAYKDHKEKEAARHAEIKKNTTAVISSLSSVASKLSAIFENKDQTRKAHHEAIEALRKENRVAVDTVEFIGKRLGGFGGGRHGGHGGRRGGHEGGNKKDFGGKHGDKKGPHGGDEKKKTKEAVAAPAAAH</sequence>
<dbReference type="EMBL" id="DS268427">
    <property type="protein sequence ID" value="EFO93709.1"/>
    <property type="molecule type" value="Genomic_DNA"/>
</dbReference>
<dbReference type="InParanoid" id="E3M7P4"/>
<protein>
    <recommendedName>
        <fullName evidence="3">SXP/RAL-2 family protein Ani s 5-like cation-binding domain-containing protein</fullName>
    </recommendedName>
</protein>
<evidence type="ECO:0000313" key="5">
    <source>
        <dbReference type="Proteomes" id="UP000008281"/>
    </source>
</evidence>
<dbReference type="PANTHER" id="PTHR21593">
    <property type="entry name" value="PRION-LIKE- Q/N-RICH -DOMAIN-BEARING PROTEIN PROTEIN"/>
    <property type="match status" value="1"/>
</dbReference>
<feature type="compositionally biased region" description="Basic and acidic residues" evidence="1">
    <location>
        <begin position="183"/>
        <end position="214"/>
    </location>
</feature>
<proteinExistence type="predicted"/>
<dbReference type="Proteomes" id="UP000008281">
    <property type="component" value="Unassembled WGS sequence"/>
</dbReference>
<dbReference type="InterPro" id="IPR052823">
    <property type="entry name" value="SXP/RAL-2_related"/>
</dbReference>
<dbReference type="AlphaFoldDB" id="E3M7P4"/>
<reference evidence="4" key="1">
    <citation type="submission" date="2007-07" db="EMBL/GenBank/DDBJ databases">
        <title>PCAP assembly of the Caenorhabditis remanei genome.</title>
        <authorList>
            <consortium name="The Caenorhabditis remanei Sequencing Consortium"/>
            <person name="Wilson R.K."/>
        </authorList>
    </citation>
    <scope>NUCLEOTIDE SEQUENCE [LARGE SCALE GENOMIC DNA]</scope>
    <source>
        <strain evidence="4">PB4641</strain>
    </source>
</reference>
<dbReference type="InterPro" id="IPR003677">
    <property type="entry name" value="ANIS5_cation-bd"/>
</dbReference>
<accession>E3M7P4</accession>
<evidence type="ECO:0000313" key="4">
    <source>
        <dbReference type="EMBL" id="EFO93709.1"/>
    </source>
</evidence>
<feature type="chain" id="PRO_5003175370" description="SXP/RAL-2 family protein Ani s 5-like cation-binding domain-containing protein" evidence="2">
    <location>
        <begin position="19"/>
        <end position="223"/>
    </location>
</feature>
<dbReference type="eggNOG" id="ENOG502TG4N">
    <property type="taxonomic scope" value="Eukaryota"/>
</dbReference>
<gene>
    <name evidence="4" type="ORF">CRE_12769</name>
</gene>
<dbReference type="HOGENOM" id="CLU_084863_1_0_1"/>
<evidence type="ECO:0000259" key="3">
    <source>
        <dbReference type="Pfam" id="PF02520"/>
    </source>
</evidence>
<dbReference type="Pfam" id="PF02520">
    <property type="entry name" value="ANIS5_cation-bd"/>
    <property type="match status" value="1"/>
</dbReference>